<evidence type="ECO:0000256" key="3">
    <source>
        <dbReference type="ARBA" id="ARBA00023163"/>
    </source>
</evidence>
<evidence type="ECO:0000313" key="5">
    <source>
        <dbReference type="EMBL" id="SIO03232.1"/>
    </source>
</evidence>
<evidence type="ECO:0000256" key="2">
    <source>
        <dbReference type="ARBA" id="ARBA00023125"/>
    </source>
</evidence>
<keyword evidence="1" id="KW-0805">Transcription regulation</keyword>
<keyword evidence="2" id="KW-0238">DNA-binding</keyword>
<reference evidence="5 6" key="1">
    <citation type="submission" date="2016-11" db="EMBL/GenBank/DDBJ databases">
        <authorList>
            <person name="Jaros S."/>
            <person name="Januszkiewicz K."/>
            <person name="Wedrychowicz H."/>
        </authorList>
    </citation>
    <scope>NUCLEOTIDE SEQUENCE [LARGE SCALE GENOMIC DNA]</scope>
    <source>
        <strain evidence="5 6">GAS95</strain>
    </source>
</reference>
<proteinExistence type="predicted"/>
<accession>A0A1N6G743</accession>
<dbReference type="SUPFAM" id="SSF46785">
    <property type="entry name" value="Winged helix' DNA-binding domain"/>
    <property type="match status" value="1"/>
</dbReference>
<dbReference type="CDD" id="cd07377">
    <property type="entry name" value="WHTH_GntR"/>
    <property type="match status" value="1"/>
</dbReference>
<dbReference type="SMART" id="SM00895">
    <property type="entry name" value="FCD"/>
    <property type="match status" value="1"/>
</dbReference>
<sequence length="268" mass="29074">MNDSPEKLWQPSMLPERGDAAEQVMEDIRRRILGGQLARGEKLPSERQLAEGYGVSVSTIREVKRALLKAGLIEIKQGKGAYVTASTEELIATSLNSMIELERIGIVQVLGVHGALNGYAAELAATKATREDVSAMRKSLAEIDHSVSPEAIAEGLIRFLNALVAASGNPLLIALCRFLASVQIGLVKEIQGRRFEAWRKTAARLANERQRLVDAIELGDTEGARAAARAYHERSMKVITALPSANTPQVSDVALSTLFVSLLKHQSQ</sequence>
<feature type="domain" description="HTH gntR-type" evidence="4">
    <location>
        <begin position="18"/>
        <end position="86"/>
    </location>
</feature>
<dbReference type="PANTHER" id="PTHR43537">
    <property type="entry name" value="TRANSCRIPTIONAL REGULATOR, GNTR FAMILY"/>
    <property type="match status" value="1"/>
</dbReference>
<evidence type="ECO:0000313" key="6">
    <source>
        <dbReference type="Proteomes" id="UP000185151"/>
    </source>
</evidence>
<dbReference type="InterPro" id="IPR036388">
    <property type="entry name" value="WH-like_DNA-bd_sf"/>
</dbReference>
<dbReference type="Pfam" id="PF00392">
    <property type="entry name" value="GntR"/>
    <property type="match status" value="1"/>
</dbReference>
<dbReference type="Gene3D" id="1.20.120.530">
    <property type="entry name" value="GntR ligand-binding domain-like"/>
    <property type="match status" value="1"/>
</dbReference>
<dbReference type="SMART" id="SM00345">
    <property type="entry name" value="HTH_GNTR"/>
    <property type="match status" value="1"/>
</dbReference>
<dbReference type="GO" id="GO:0003700">
    <property type="term" value="F:DNA-binding transcription factor activity"/>
    <property type="evidence" value="ECO:0007669"/>
    <property type="project" value="InterPro"/>
</dbReference>
<dbReference type="PANTHER" id="PTHR43537:SF5">
    <property type="entry name" value="UXU OPERON TRANSCRIPTIONAL REGULATOR"/>
    <property type="match status" value="1"/>
</dbReference>
<keyword evidence="3" id="KW-0804">Transcription</keyword>
<dbReference type="GO" id="GO:0003677">
    <property type="term" value="F:DNA binding"/>
    <property type="evidence" value="ECO:0007669"/>
    <property type="project" value="UniProtKB-KW"/>
</dbReference>
<gene>
    <name evidence="5" type="ORF">SAMN05444165_0597</name>
</gene>
<protein>
    <submittedName>
        <fullName evidence="5">Transcriptional regulator, GntR family</fullName>
    </submittedName>
</protein>
<dbReference type="Proteomes" id="UP000185151">
    <property type="component" value="Unassembled WGS sequence"/>
</dbReference>
<dbReference type="EMBL" id="FSRU01000001">
    <property type="protein sequence ID" value="SIO03232.1"/>
    <property type="molecule type" value="Genomic_DNA"/>
</dbReference>
<dbReference type="RefSeq" id="WP_074294165.1">
    <property type="nucleotide sequence ID" value="NZ_FSRU01000001.1"/>
</dbReference>
<dbReference type="InterPro" id="IPR000524">
    <property type="entry name" value="Tscrpt_reg_HTH_GntR"/>
</dbReference>
<dbReference type="PRINTS" id="PR00035">
    <property type="entry name" value="HTHGNTR"/>
</dbReference>
<dbReference type="SUPFAM" id="SSF48008">
    <property type="entry name" value="GntR ligand-binding domain-like"/>
    <property type="match status" value="1"/>
</dbReference>
<dbReference type="AlphaFoldDB" id="A0A1N6G743"/>
<dbReference type="PROSITE" id="PS50949">
    <property type="entry name" value="HTH_GNTR"/>
    <property type="match status" value="1"/>
</dbReference>
<dbReference type="OrthoDB" id="4535513at2"/>
<name>A0A1N6G743_9BURK</name>
<dbReference type="InterPro" id="IPR011711">
    <property type="entry name" value="GntR_C"/>
</dbReference>
<dbReference type="Pfam" id="PF07729">
    <property type="entry name" value="FCD"/>
    <property type="match status" value="1"/>
</dbReference>
<dbReference type="InterPro" id="IPR036390">
    <property type="entry name" value="WH_DNA-bd_sf"/>
</dbReference>
<evidence type="ECO:0000256" key="1">
    <source>
        <dbReference type="ARBA" id="ARBA00023015"/>
    </source>
</evidence>
<dbReference type="InterPro" id="IPR008920">
    <property type="entry name" value="TF_FadR/GntR_C"/>
</dbReference>
<evidence type="ECO:0000259" key="4">
    <source>
        <dbReference type="PROSITE" id="PS50949"/>
    </source>
</evidence>
<organism evidence="5 6">
    <name type="scientific">Paraburkholderia phenazinium</name>
    <dbReference type="NCBI Taxonomy" id="60549"/>
    <lineage>
        <taxon>Bacteria</taxon>
        <taxon>Pseudomonadati</taxon>
        <taxon>Pseudomonadota</taxon>
        <taxon>Betaproteobacteria</taxon>
        <taxon>Burkholderiales</taxon>
        <taxon>Burkholderiaceae</taxon>
        <taxon>Paraburkholderia</taxon>
    </lineage>
</organism>
<keyword evidence="6" id="KW-1185">Reference proteome</keyword>
<dbReference type="Gene3D" id="1.10.10.10">
    <property type="entry name" value="Winged helix-like DNA-binding domain superfamily/Winged helix DNA-binding domain"/>
    <property type="match status" value="1"/>
</dbReference>